<comment type="subcellular location">
    <subcellularLocation>
        <location evidence="1">Membrane</location>
        <topology evidence="1">Multi-pass membrane protein</topology>
    </subcellularLocation>
</comment>
<comment type="caution">
    <text evidence="13">The sequence shown here is derived from an EMBL/GenBank/DDBJ whole genome shotgun (WGS) entry which is preliminary data.</text>
</comment>
<keyword evidence="3 10" id="KW-0812">Transmembrane</keyword>
<evidence type="ECO:0000256" key="9">
    <source>
        <dbReference type="SAM" id="MobiDB-lite"/>
    </source>
</evidence>
<keyword evidence="14" id="KW-1185">Reference proteome</keyword>
<keyword evidence="7 10" id="KW-1133">Transmembrane helix</keyword>
<feature type="transmembrane region" description="Helical" evidence="10">
    <location>
        <begin position="63"/>
        <end position="82"/>
    </location>
</feature>
<evidence type="ECO:0000256" key="8">
    <source>
        <dbReference type="ARBA" id="ARBA00023136"/>
    </source>
</evidence>
<dbReference type="FunCoup" id="A0A409YQY0">
    <property type="interactions" value="35"/>
</dbReference>
<evidence type="ECO:0000259" key="11">
    <source>
        <dbReference type="PROSITE" id="PS50893"/>
    </source>
</evidence>
<gene>
    <name evidence="13" type="ORF">CVT24_008020</name>
</gene>
<dbReference type="Pfam" id="PF00005">
    <property type="entry name" value="ABC_tran"/>
    <property type="match status" value="2"/>
</dbReference>
<evidence type="ECO:0000256" key="3">
    <source>
        <dbReference type="ARBA" id="ARBA00022692"/>
    </source>
</evidence>
<evidence type="ECO:0000259" key="12">
    <source>
        <dbReference type="PROSITE" id="PS50929"/>
    </source>
</evidence>
<keyword evidence="8 10" id="KW-0472">Membrane</keyword>
<organism evidence="13 14">
    <name type="scientific">Panaeolus cyanescens</name>
    <dbReference type="NCBI Taxonomy" id="181874"/>
    <lineage>
        <taxon>Eukaryota</taxon>
        <taxon>Fungi</taxon>
        <taxon>Dikarya</taxon>
        <taxon>Basidiomycota</taxon>
        <taxon>Agaricomycotina</taxon>
        <taxon>Agaricomycetes</taxon>
        <taxon>Agaricomycetidae</taxon>
        <taxon>Agaricales</taxon>
        <taxon>Agaricineae</taxon>
        <taxon>Galeropsidaceae</taxon>
        <taxon>Panaeolus</taxon>
    </lineage>
</organism>
<dbReference type="InterPro" id="IPR003439">
    <property type="entry name" value="ABC_transporter-like_ATP-bd"/>
</dbReference>
<dbReference type="FunFam" id="1.20.1560.10:FF:000013">
    <property type="entry name" value="ABC transporter C family member 2"/>
    <property type="match status" value="1"/>
</dbReference>
<feature type="transmembrane region" description="Helical" evidence="10">
    <location>
        <begin position="1084"/>
        <end position="1106"/>
    </location>
</feature>
<dbReference type="FunFam" id="3.40.50.300:FF:000838">
    <property type="entry name" value="ABC multidrug transporter (Eurofung)"/>
    <property type="match status" value="1"/>
</dbReference>
<dbReference type="CDD" id="cd03244">
    <property type="entry name" value="ABCC_MRP_domain2"/>
    <property type="match status" value="1"/>
</dbReference>
<dbReference type="EMBL" id="NHTK01000814">
    <property type="protein sequence ID" value="PPR05406.1"/>
    <property type="molecule type" value="Genomic_DNA"/>
</dbReference>
<feature type="transmembrane region" description="Helical" evidence="10">
    <location>
        <begin position="176"/>
        <end position="197"/>
    </location>
</feature>
<evidence type="ECO:0000313" key="14">
    <source>
        <dbReference type="Proteomes" id="UP000284842"/>
    </source>
</evidence>
<dbReference type="InterPro" id="IPR003593">
    <property type="entry name" value="AAA+_ATPase"/>
</dbReference>
<keyword evidence="4" id="KW-0677">Repeat</keyword>
<feature type="transmembrane region" description="Helical" evidence="10">
    <location>
        <begin position="217"/>
        <end position="238"/>
    </location>
</feature>
<dbReference type="CDD" id="cd18596">
    <property type="entry name" value="ABC_6TM_VMR1_D1_like"/>
    <property type="match status" value="1"/>
</dbReference>
<feature type="transmembrane region" description="Helical" evidence="10">
    <location>
        <begin position="1028"/>
        <end position="1047"/>
    </location>
</feature>
<dbReference type="PANTHER" id="PTHR24223:SF356">
    <property type="entry name" value="ATP-BINDING CASSETTE TRANSPORTER ABC4"/>
    <property type="match status" value="1"/>
</dbReference>
<dbReference type="GO" id="GO:0016020">
    <property type="term" value="C:membrane"/>
    <property type="evidence" value="ECO:0007669"/>
    <property type="project" value="UniProtKB-SubCell"/>
</dbReference>
<feature type="domain" description="ABC transmembrane type-1" evidence="12">
    <location>
        <begin position="857"/>
        <end position="1109"/>
    </location>
</feature>
<dbReference type="Gene3D" id="3.40.50.300">
    <property type="entry name" value="P-loop containing nucleotide triphosphate hydrolases"/>
    <property type="match status" value="2"/>
</dbReference>
<accession>A0A409YQY0</accession>
<dbReference type="InterPro" id="IPR036640">
    <property type="entry name" value="ABC1_TM_sf"/>
</dbReference>
<evidence type="ECO:0000256" key="2">
    <source>
        <dbReference type="ARBA" id="ARBA00022448"/>
    </source>
</evidence>
<evidence type="ECO:0000256" key="5">
    <source>
        <dbReference type="ARBA" id="ARBA00022741"/>
    </source>
</evidence>
<keyword evidence="6" id="KW-0067">ATP-binding</keyword>
<dbReference type="PROSITE" id="PS50893">
    <property type="entry name" value="ABC_TRANSPORTER_2"/>
    <property type="match status" value="2"/>
</dbReference>
<feature type="compositionally biased region" description="Polar residues" evidence="9">
    <location>
        <begin position="268"/>
        <end position="283"/>
    </location>
</feature>
<feature type="domain" description="ABC transporter" evidence="11">
    <location>
        <begin position="1170"/>
        <end position="1407"/>
    </location>
</feature>
<dbReference type="GO" id="GO:0016887">
    <property type="term" value="F:ATP hydrolysis activity"/>
    <property type="evidence" value="ECO:0007669"/>
    <property type="project" value="InterPro"/>
</dbReference>
<dbReference type="InterPro" id="IPR017871">
    <property type="entry name" value="ABC_transporter-like_CS"/>
</dbReference>
<evidence type="ECO:0000256" key="10">
    <source>
        <dbReference type="SAM" id="Phobius"/>
    </source>
</evidence>
<keyword evidence="2" id="KW-0813">Transport</keyword>
<dbReference type="Proteomes" id="UP000284842">
    <property type="component" value="Unassembled WGS sequence"/>
</dbReference>
<dbReference type="OrthoDB" id="6500128at2759"/>
<dbReference type="GO" id="GO:0005524">
    <property type="term" value="F:ATP binding"/>
    <property type="evidence" value="ECO:0007669"/>
    <property type="project" value="UniProtKB-KW"/>
</dbReference>
<dbReference type="SMART" id="SM00382">
    <property type="entry name" value="AAA"/>
    <property type="match status" value="2"/>
</dbReference>
<feature type="transmembrane region" description="Helical" evidence="10">
    <location>
        <begin position="448"/>
        <end position="472"/>
    </location>
</feature>
<sequence>MTATFAYATILALSSFIFPSNRFFSTTCNVILLLSAFTTYAYRDIWPLATYTLPQLDASEGEILWFKLALLLFTAVIIPLFIPRRYIPVDPKDPMEVPNPEQTCSIFALAVHSYIDPVIFQGARVSHLPPEDLPPLSDTDWSKNLKQRGFPHLDPFLGGKKQHLFFGILKVYKKEFILNALNIVGQSFCSFASPIGINRILSYMESGGQGATMRPWFWILWIVLGPVFRTTLFQWYIFISTRTLARTEVLLTQLVFEHSLRIRLKSETPPQEASVNDNASTVVGTPDSASIAESSDQSSKKQATDSSDAASTASGPGPSSASSRTVVGQGQQKKDVQASPPTPVPDLKKRDSGNLIGKINNLVTTDVNNIVEGRDFFSIRSFTNVFLYILFVPNTGVETDARVQDVTEAMNVLRMIKLFGWENRVADRIQEKRNEELKYFRRLRILEAFNGIINSVIPTLTMVATYATYTLIMKEELNASKIFSSISVFSLLRLQLNRISYQTTTLVQAKVSLDRMDDFLHKTELLDSYKEEENTTDNTGSFHAIPSHMEGVVGFQNATFSWSDTPSDESMTPRSRAFQLKIKGEMFFKPNCINMIIGPTGSGKTSLLMALLGEMHFIHDMPDSSFNLPREGGVAYAAQESWVQNETIRENILFGSPFDEERYKKVINQCALERDLDLFDAGDQTEVGEKGLTLSGGQKARITLARAIYSSANILLLDDILAALDVHTSIWIVDKCLKGDLVQGRTVIFVTHNVALVGPIAKYVVALGQDGNIKYNGTDILAAVPNLAQTTKELEEELQTVEATTDSLPQLKSATQSNGKLMVAEEIAKGHVTWKSFRLYLSAIGGEYPAIFFTVWIGGFILSDWLNTFQTWFLGYWGSQYETHHKSEVPVQFYLSIFSLILTISMTVYSSTFLFFVSGVLRASRKLNAMLVTSVLTSTFRWLDLTPTGRIIARCTQDIRAIDGPLANSFAAVVDISTSMITRLLVVVVFTPVFLVPAISVVAAGAYLGNLYLKSQLSVKREMSNARSPLLSHFSAAITGIVSVRAYNAQTQFKSESLKRVDRYLRISRVSYNLNRWIGIRADYLAALFSAALATYLVYFCSVGAANTGFTLNMAVDLCSSMLWGVRLFNELEVQANSLERVQDYLKIEHEPPSTPSGKPPAAWPRSGDLLVENLTARYSENGPPVLRNISFHIKSGQRIGIVGRTGSGKSSLTLAILRCILTEGTIYYDGIPTKSINLDALRSNITIIPQTPELLSGTLRRNLDPFEQYDDATLNDALRAAGLFSLQDDLGEGRLTLDSTIASGGSNLSVGQRQIIALARAMVRGSKLLILDEATSAIDYKTDSVIQDTLRNQMDSDVTIITVAHRLQTIMDADSIMVLDNGSIVEFDSPKTLLGKEGGMLKSLVDNSKDRDMLYSMTQG</sequence>
<feature type="compositionally biased region" description="Low complexity" evidence="9">
    <location>
        <begin position="287"/>
        <end position="297"/>
    </location>
</feature>
<name>A0A409YQY0_9AGAR</name>
<dbReference type="STRING" id="181874.A0A409YQY0"/>
<dbReference type="Gene3D" id="1.20.1560.10">
    <property type="entry name" value="ABC transporter type 1, transmembrane domain"/>
    <property type="match status" value="2"/>
</dbReference>
<dbReference type="PROSITE" id="PS50929">
    <property type="entry name" value="ABC_TM1F"/>
    <property type="match status" value="2"/>
</dbReference>
<proteinExistence type="predicted"/>
<feature type="compositionally biased region" description="Low complexity" evidence="9">
    <location>
        <begin position="304"/>
        <end position="331"/>
    </location>
</feature>
<dbReference type="PROSITE" id="PS00211">
    <property type="entry name" value="ABC_TRANSPORTER_1"/>
    <property type="match status" value="1"/>
</dbReference>
<feature type="transmembrane region" description="Helical" evidence="10">
    <location>
        <begin position="984"/>
        <end position="1008"/>
    </location>
</feature>
<feature type="transmembrane region" description="Helical" evidence="10">
    <location>
        <begin position="23"/>
        <end position="43"/>
    </location>
</feature>
<evidence type="ECO:0000256" key="7">
    <source>
        <dbReference type="ARBA" id="ARBA00022989"/>
    </source>
</evidence>
<evidence type="ECO:0000313" key="13">
    <source>
        <dbReference type="EMBL" id="PPR05406.1"/>
    </source>
</evidence>
<dbReference type="InterPro" id="IPR050173">
    <property type="entry name" value="ABC_transporter_C-like"/>
</dbReference>
<feature type="region of interest" description="Disordered" evidence="9">
    <location>
        <begin position="267"/>
        <end position="352"/>
    </location>
</feature>
<feature type="domain" description="ABC transmembrane type-1" evidence="12">
    <location>
        <begin position="413"/>
        <end position="508"/>
    </location>
</feature>
<dbReference type="InParanoid" id="A0A409YQY0"/>
<dbReference type="CDD" id="cd03250">
    <property type="entry name" value="ABCC_MRP_domain1"/>
    <property type="match status" value="1"/>
</dbReference>
<evidence type="ECO:0008006" key="15">
    <source>
        <dbReference type="Google" id="ProtNLM"/>
    </source>
</evidence>
<dbReference type="SUPFAM" id="SSF90123">
    <property type="entry name" value="ABC transporter transmembrane region"/>
    <property type="match status" value="2"/>
</dbReference>
<dbReference type="PANTHER" id="PTHR24223">
    <property type="entry name" value="ATP-BINDING CASSETTE SUB-FAMILY C"/>
    <property type="match status" value="1"/>
</dbReference>
<protein>
    <recommendedName>
        <fullName evidence="15">P-loop containing nucleoside triphosphate hydrolase protein</fullName>
    </recommendedName>
</protein>
<dbReference type="Pfam" id="PF00664">
    <property type="entry name" value="ABC_membrane"/>
    <property type="match status" value="2"/>
</dbReference>
<dbReference type="InterPro" id="IPR011527">
    <property type="entry name" value="ABC1_TM_dom"/>
</dbReference>
<evidence type="ECO:0000256" key="6">
    <source>
        <dbReference type="ARBA" id="ARBA00022840"/>
    </source>
</evidence>
<feature type="transmembrane region" description="Helical" evidence="10">
    <location>
        <begin position="839"/>
        <end position="862"/>
    </location>
</feature>
<reference evidence="13 14" key="1">
    <citation type="journal article" date="2018" name="Evol. Lett.">
        <title>Horizontal gene cluster transfer increased hallucinogenic mushroom diversity.</title>
        <authorList>
            <person name="Reynolds H.T."/>
            <person name="Vijayakumar V."/>
            <person name="Gluck-Thaler E."/>
            <person name="Korotkin H.B."/>
            <person name="Matheny P.B."/>
            <person name="Slot J.C."/>
        </authorList>
    </citation>
    <scope>NUCLEOTIDE SEQUENCE [LARGE SCALE GENOMIC DNA]</scope>
    <source>
        <strain evidence="13 14">2629</strain>
    </source>
</reference>
<dbReference type="InterPro" id="IPR027417">
    <property type="entry name" value="P-loop_NTPase"/>
</dbReference>
<dbReference type="GO" id="GO:0140359">
    <property type="term" value="F:ABC-type transporter activity"/>
    <property type="evidence" value="ECO:0007669"/>
    <property type="project" value="InterPro"/>
</dbReference>
<evidence type="ECO:0000256" key="1">
    <source>
        <dbReference type="ARBA" id="ARBA00004141"/>
    </source>
</evidence>
<feature type="transmembrane region" description="Helical" evidence="10">
    <location>
        <begin position="893"/>
        <end position="921"/>
    </location>
</feature>
<dbReference type="SUPFAM" id="SSF52540">
    <property type="entry name" value="P-loop containing nucleoside triphosphate hydrolases"/>
    <property type="match status" value="2"/>
</dbReference>
<evidence type="ECO:0000256" key="4">
    <source>
        <dbReference type="ARBA" id="ARBA00022737"/>
    </source>
</evidence>
<feature type="domain" description="ABC transporter" evidence="11">
    <location>
        <begin position="553"/>
        <end position="794"/>
    </location>
</feature>
<keyword evidence="5" id="KW-0547">Nucleotide-binding</keyword>
<dbReference type="CDD" id="cd18604">
    <property type="entry name" value="ABC_6TM_VMR1_D2_like"/>
    <property type="match status" value="1"/>
</dbReference>